<dbReference type="SUPFAM" id="SSF53474">
    <property type="entry name" value="alpha/beta-Hydrolases"/>
    <property type="match status" value="1"/>
</dbReference>
<dbReference type="PANTHER" id="PTHR46438:SF11">
    <property type="entry name" value="LIPASE-RELATED"/>
    <property type="match status" value="1"/>
</dbReference>
<name>A0ABY2SI15_9HYPH</name>
<sequence length="271" mass="29019">MNASIKASSFIFEGMKAGYYVAGQGKPLLLLHGSGPGASSLGNWGRVLEPLSGDYRIYAMDLVGFGSSDRKPATPYFDFALWTRQANAMLDHIGASQVGIIGHSLSAAIALTLAAADRRVSAVLTTGAIGAPFTATAATQRIWRCPKSREELVATLATLIHDASIIDDAYISAREPVVFAPGYGDYFDEMFAGDPQSYVEKTTLSDEVLAAIHCPVIMLHGRHDIPFPPSSSEILSAKISHADLQILSECSHSVAFERRGAFLAAARQLFQ</sequence>
<evidence type="ECO:0000313" key="2">
    <source>
        <dbReference type="EMBL" id="TKI04685.1"/>
    </source>
</evidence>
<protein>
    <submittedName>
        <fullName evidence="2">Alpha/beta hydrolase</fullName>
    </submittedName>
</protein>
<dbReference type="PRINTS" id="PR00111">
    <property type="entry name" value="ABHYDROLASE"/>
</dbReference>
<dbReference type="EMBL" id="SZPQ01000026">
    <property type="protein sequence ID" value="TKI04685.1"/>
    <property type="molecule type" value="Genomic_DNA"/>
</dbReference>
<dbReference type="InterPro" id="IPR000073">
    <property type="entry name" value="AB_hydrolase_1"/>
</dbReference>
<proteinExistence type="predicted"/>
<reference evidence="2 3" key="1">
    <citation type="submission" date="2019-04" db="EMBL/GenBank/DDBJ databases">
        <authorList>
            <person name="Li M."/>
            <person name="Gao C."/>
        </authorList>
    </citation>
    <scope>NUCLEOTIDE SEQUENCE [LARGE SCALE GENOMIC DNA]</scope>
    <source>
        <strain evidence="2 3">BGMRC 2031</strain>
    </source>
</reference>
<feature type="domain" description="AB hydrolase-1" evidence="1">
    <location>
        <begin position="27"/>
        <end position="257"/>
    </location>
</feature>
<dbReference type="GO" id="GO:0016787">
    <property type="term" value="F:hydrolase activity"/>
    <property type="evidence" value="ECO:0007669"/>
    <property type="project" value="UniProtKB-KW"/>
</dbReference>
<comment type="caution">
    <text evidence="2">The sequence shown here is derived from an EMBL/GenBank/DDBJ whole genome shotgun (WGS) entry which is preliminary data.</text>
</comment>
<organism evidence="2 3">
    <name type="scientific">Martelella alba</name>
    <dbReference type="NCBI Taxonomy" id="2590451"/>
    <lineage>
        <taxon>Bacteria</taxon>
        <taxon>Pseudomonadati</taxon>
        <taxon>Pseudomonadota</taxon>
        <taxon>Alphaproteobacteria</taxon>
        <taxon>Hyphomicrobiales</taxon>
        <taxon>Aurantimonadaceae</taxon>
        <taxon>Martelella</taxon>
    </lineage>
</organism>
<dbReference type="Proteomes" id="UP000305202">
    <property type="component" value="Unassembled WGS sequence"/>
</dbReference>
<gene>
    <name evidence="2" type="ORF">FCN80_17135</name>
</gene>
<keyword evidence="2" id="KW-0378">Hydrolase</keyword>
<dbReference type="RefSeq" id="WP_136991389.1">
    <property type="nucleotide sequence ID" value="NZ_SZPQ01000026.1"/>
</dbReference>
<keyword evidence="3" id="KW-1185">Reference proteome</keyword>
<dbReference type="Gene3D" id="3.40.50.1820">
    <property type="entry name" value="alpha/beta hydrolase"/>
    <property type="match status" value="1"/>
</dbReference>
<accession>A0ABY2SI15</accession>
<evidence type="ECO:0000259" key="1">
    <source>
        <dbReference type="Pfam" id="PF00561"/>
    </source>
</evidence>
<dbReference type="PANTHER" id="PTHR46438">
    <property type="entry name" value="ALPHA/BETA-HYDROLASES SUPERFAMILY PROTEIN"/>
    <property type="match status" value="1"/>
</dbReference>
<evidence type="ECO:0000313" key="3">
    <source>
        <dbReference type="Proteomes" id="UP000305202"/>
    </source>
</evidence>
<dbReference type="InterPro" id="IPR029058">
    <property type="entry name" value="AB_hydrolase_fold"/>
</dbReference>
<dbReference type="Pfam" id="PF00561">
    <property type="entry name" value="Abhydrolase_1"/>
    <property type="match status" value="1"/>
</dbReference>